<dbReference type="Gene3D" id="1.10.287.1080">
    <property type="entry name" value="MazG-like"/>
    <property type="match status" value="2"/>
</dbReference>
<name>A0ABM8HS27_9BACT</name>
<dbReference type="NCBIfam" id="NF007113">
    <property type="entry name" value="PRK09562.1"/>
    <property type="match status" value="1"/>
</dbReference>
<reference evidence="2 3" key="2">
    <citation type="journal article" date="2021" name="Int. J. Syst. Evol. Microbiol.">
        <title>Isolation and Polyphasic Characterization of Desulfuromonas versatilis sp. Nov., an Electrogenic Bacteria Capable of Versatile Metabolism Isolated from a Graphene Oxide-Reducing Enrichment Culture.</title>
        <authorList>
            <person name="Xie L."/>
            <person name="Yoshida N."/>
            <person name="Ishii S."/>
            <person name="Meng L."/>
        </authorList>
    </citation>
    <scope>NUCLEOTIDE SEQUENCE [LARGE SCALE GENOMIC DNA]</scope>
    <source>
        <strain evidence="2 3">NIT-T3</strain>
    </source>
</reference>
<dbReference type="Proteomes" id="UP001319827">
    <property type="component" value="Chromosome"/>
</dbReference>
<dbReference type="CDD" id="cd11528">
    <property type="entry name" value="NTP-PPase_MazG_Nterm"/>
    <property type="match status" value="1"/>
</dbReference>
<feature type="domain" description="NTP pyrophosphohydrolase MazG-like" evidence="1">
    <location>
        <begin position="32"/>
        <end position="105"/>
    </location>
</feature>
<keyword evidence="3" id="KW-1185">Reference proteome</keyword>
<evidence type="ECO:0000313" key="3">
    <source>
        <dbReference type="Proteomes" id="UP001319827"/>
    </source>
</evidence>
<dbReference type="InterPro" id="IPR048015">
    <property type="entry name" value="NTP-PPase_MazG-like_N"/>
</dbReference>
<protein>
    <submittedName>
        <fullName evidence="2">Nucleoside triphosphate pyrophosphohydrolase</fullName>
    </submittedName>
</protein>
<dbReference type="RefSeq" id="WP_221252203.1">
    <property type="nucleotide sequence ID" value="NZ_AP024355.1"/>
</dbReference>
<dbReference type="CDD" id="cd11529">
    <property type="entry name" value="NTP-PPase_MazG_Cterm"/>
    <property type="match status" value="1"/>
</dbReference>
<organism evidence="2 3">
    <name type="scientific">Desulfuromonas versatilis</name>
    <dbReference type="NCBI Taxonomy" id="2802975"/>
    <lineage>
        <taxon>Bacteria</taxon>
        <taxon>Pseudomonadati</taxon>
        <taxon>Thermodesulfobacteriota</taxon>
        <taxon>Desulfuromonadia</taxon>
        <taxon>Desulfuromonadales</taxon>
        <taxon>Desulfuromonadaceae</taxon>
        <taxon>Desulfuromonas</taxon>
    </lineage>
</organism>
<reference evidence="2 3" key="1">
    <citation type="journal article" date="2016" name="C (Basel)">
        <title>Selective Growth of and Electricity Production by Marine Exoelectrogenic Bacteria in Self-Aggregated Hydrogel of Microbially Reduced Graphene Oxide.</title>
        <authorList>
            <person name="Yoshida N."/>
            <person name="Goto Y."/>
            <person name="Miyata Y."/>
        </authorList>
    </citation>
    <scope>NUCLEOTIDE SEQUENCE [LARGE SCALE GENOMIC DNA]</scope>
    <source>
        <strain evidence="2 3">NIT-T3</strain>
    </source>
</reference>
<dbReference type="Pfam" id="PF03819">
    <property type="entry name" value="MazG"/>
    <property type="match status" value="2"/>
</dbReference>
<dbReference type="EMBL" id="AP024355">
    <property type="protein sequence ID" value="BCR04751.1"/>
    <property type="molecule type" value="Genomic_DNA"/>
</dbReference>
<dbReference type="SUPFAM" id="SSF101386">
    <property type="entry name" value="all-alpha NTP pyrophosphatases"/>
    <property type="match status" value="2"/>
</dbReference>
<accession>A0ABM8HS27</accession>
<dbReference type="PANTHER" id="PTHR30522:SF0">
    <property type="entry name" value="NUCLEOSIDE TRIPHOSPHATE PYROPHOSPHOHYDROLASE"/>
    <property type="match status" value="1"/>
</dbReference>
<evidence type="ECO:0000259" key="1">
    <source>
        <dbReference type="Pfam" id="PF03819"/>
    </source>
</evidence>
<proteinExistence type="predicted"/>
<gene>
    <name evidence="2" type="primary">mazG</name>
    <name evidence="2" type="ORF">DESUT3_18200</name>
</gene>
<dbReference type="PANTHER" id="PTHR30522">
    <property type="entry name" value="NUCLEOSIDE TRIPHOSPHATE PYROPHOSPHOHYDROLASE"/>
    <property type="match status" value="1"/>
</dbReference>
<dbReference type="InterPro" id="IPR004518">
    <property type="entry name" value="MazG-like_dom"/>
</dbReference>
<sequence>MKNDRSGIEVKHLLEIMSRLRSPGGCPWDAAQTPESLKPFIVEEAYEVLEAIDRGDSRAIRDELGDLLLQIIFQARIFEERGEFDFADVAKAISTKLIRRHPHVFEEDHSCDPEDLLLQWDRIKAGERERQGEPSGPLAGIPRQLPALQRSQKLLEKVARVGFAWADVTGAREKVREELEEFTEARREMDLAAMEREFGDLLFALANLGRFLGIDAEQSLRGSMNRFEHRLRHIEKTLAHQGRNIEETPREALEGLWREAKAQEGRSAPAK</sequence>
<dbReference type="InterPro" id="IPR048011">
    <property type="entry name" value="NTP-PPase_MazG-like_C"/>
</dbReference>
<evidence type="ECO:0000313" key="2">
    <source>
        <dbReference type="EMBL" id="BCR04751.1"/>
    </source>
</evidence>
<feature type="domain" description="NTP pyrophosphohydrolase MazG-like" evidence="1">
    <location>
        <begin position="174"/>
        <end position="233"/>
    </location>
</feature>
<dbReference type="NCBIfam" id="TIGR00444">
    <property type="entry name" value="mazG"/>
    <property type="match status" value="1"/>
</dbReference>
<dbReference type="InterPro" id="IPR011551">
    <property type="entry name" value="NTP_PyrPHydrolase_MazG"/>
</dbReference>